<evidence type="ECO:0000256" key="3">
    <source>
        <dbReference type="ARBA" id="ARBA00022989"/>
    </source>
</evidence>
<protein>
    <submittedName>
        <fullName evidence="6">ABC-2 type transporter</fullName>
    </submittedName>
</protein>
<dbReference type="GO" id="GO:0046677">
    <property type="term" value="P:response to antibiotic"/>
    <property type="evidence" value="ECO:0007669"/>
    <property type="project" value="UniProtKB-KW"/>
</dbReference>
<dbReference type="PIRSF" id="PIRSF006648">
    <property type="entry name" value="DrrB"/>
    <property type="match status" value="1"/>
</dbReference>
<reference evidence="6 7" key="1">
    <citation type="submission" date="2017-07" db="EMBL/GenBank/DDBJ databases">
        <title>Complete genome sequence of Actinoalloteichus hoggarensis DSM 45943, type strain of Actinoalloteichus hoggarensis.</title>
        <authorList>
            <person name="Ruckert C."/>
            <person name="Nouioui I."/>
            <person name="Willmese J."/>
            <person name="van Wezel G."/>
            <person name="Klenk H.-P."/>
            <person name="Kalinowski J."/>
            <person name="Zotchev S.B."/>
        </authorList>
    </citation>
    <scope>NUCLEOTIDE SEQUENCE [LARGE SCALE GENOMIC DNA]</scope>
    <source>
        <strain evidence="6 7">DSM 45943</strain>
    </source>
</reference>
<organism evidence="6 7">
    <name type="scientific">Actinoalloteichus hoggarensis</name>
    <dbReference type="NCBI Taxonomy" id="1470176"/>
    <lineage>
        <taxon>Bacteria</taxon>
        <taxon>Bacillati</taxon>
        <taxon>Actinomycetota</taxon>
        <taxon>Actinomycetes</taxon>
        <taxon>Pseudonocardiales</taxon>
        <taxon>Pseudonocardiaceae</taxon>
        <taxon>Actinoalloteichus</taxon>
    </lineage>
</organism>
<dbReference type="PANTHER" id="PTHR43229">
    <property type="entry name" value="NODULATION PROTEIN J"/>
    <property type="match status" value="1"/>
</dbReference>
<dbReference type="KEGG" id="ahg:AHOG_05620"/>
<evidence type="ECO:0000256" key="4">
    <source>
        <dbReference type="ARBA" id="ARBA00023136"/>
    </source>
</evidence>
<dbReference type="GO" id="GO:0043190">
    <property type="term" value="C:ATP-binding cassette (ABC) transporter complex"/>
    <property type="evidence" value="ECO:0007669"/>
    <property type="project" value="InterPro"/>
</dbReference>
<sequence>MRGLALGLTTGFGSQLRRMRGNPDWFLALFTAPLLTVVFLAIFQAGGRDDLAPYGVLAPALIALWGMALQTAGELISRERDNGSLELLVAAPASFGTVLTGRILAVTTVSLLAFVESWLVGMLMTGVPIAVEHPLVFTVTILCTAIAMAGTATVMASVFVLARSARTFQNALSYPFFLLGGVAVPVDLLPQWLHPPARLVFLSWSSDLLRDALTAGPVSAPALRIGVVLALGAAGFLLGSFLLDRILRRVRTTGSLAHA</sequence>
<gene>
    <name evidence="6" type="ORF">AHOG_05620</name>
</gene>
<name>A0A221VZ22_9PSEU</name>
<dbReference type="Proteomes" id="UP000204221">
    <property type="component" value="Chromosome"/>
</dbReference>
<evidence type="ECO:0000256" key="2">
    <source>
        <dbReference type="ARBA" id="ARBA00022692"/>
    </source>
</evidence>
<dbReference type="PANTHER" id="PTHR43229:SF6">
    <property type="entry name" value="ABC-TYPE MULTIDRUG TRANSPORT SYSTEM, PERMEASE COMPONENT"/>
    <property type="match status" value="1"/>
</dbReference>
<dbReference type="AlphaFoldDB" id="A0A221VZ22"/>
<dbReference type="RefSeq" id="WP_093940406.1">
    <property type="nucleotide sequence ID" value="NZ_CP022521.1"/>
</dbReference>
<keyword evidence="4" id="KW-0472">Membrane</keyword>
<proteinExistence type="predicted"/>
<dbReference type="InterPro" id="IPR051784">
    <property type="entry name" value="Nod_factor_ABC_transporter"/>
</dbReference>
<dbReference type="Pfam" id="PF01061">
    <property type="entry name" value="ABC2_membrane"/>
    <property type="match status" value="1"/>
</dbReference>
<keyword evidence="7" id="KW-1185">Reference proteome</keyword>
<comment type="subcellular location">
    <subcellularLocation>
        <location evidence="1">Membrane</location>
        <topology evidence="1">Multi-pass membrane protein</topology>
    </subcellularLocation>
</comment>
<keyword evidence="5" id="KW-0046">Antibiotic resistance</keyword>
<evidence type="ECO:0000313" key="6">
    <source>
        <dbReference type="EMBL" id="ASO18777.1"/>
    </source>
</evidence>
<dbReference type="EMBL" id="CP022521">
    <property type="protein sequence ID" value="ASO18777.1"/>
    <property type="molecule type" value="Genomic_DNA"/>
</dbReference>
<evidence type="ECO:0000256" key="1">
    <source>
        <dbReference type="ARBA" id="ARBA00004141"/>
    </source>
</evidence>
<keyword evidence="3" id="KW-1133">Transmembrane helix</keyword>
<evidence type="ECO:0000313" key="7">
    <source>
        <dbReference type="Proteomes" id="UP000204221"/>
    </source>
</evidence>
<dbReference type="GO" id="GO:0140359">
    <property type="term" value="F:ABC-type transporter activity"/>
    <property type="evidence" value="ECO:0007669"/>
    <property type="project" value="InterPro"/>
</dbReference>
<accession>A0A221VZ22</accession>
<keyword evidence="2" id="KW-0812">Transmembrane</keyword>
<dbReference type="OrthoDB" id="9255971at2"/>
<evidence type="ECO:0000256" key="5">
    <source>
        <dbReference type="ARBA" id="ARBA00023251"/>
    </source>
</evidence>
<dbReference type="InterPro" id="IPR013525">
    <property type="entry name" value="ABC2_TM"/>
</dbReference>
<dbReference type="InterPro" id="IPR000412">
    <property type="entry name" value="ABC_2_transport"/>
</dbReference>